<feature type="domain" description="REase associating with pPIWI RE" evidence="1">
    <location>
        <begin position="249"/>
        <end position="369"/>
    </location>
</feature>
<accession>A0AAE8VT07</accession>
<organism evidence="3 4">
    <name type="scientific">Streptomyces ipomoeae</name>
    <dbReference type="NCBI Taxonomy" id="103232"/>
    <lineage>
        <taxon>Bacteria</taxon>
        <taxon>Bacillati</taxon>
        <taxon>Actinomycetota</taxon>
        <taxon>Actinomycetes</taxon>
        <taxon>Kitasatosporales</taxon>
        <taxon>Streptomycetaceae</taxon>
        <taxon>Streptomyces</taxon>
    </lineage>
</organism>
<dbReference type="Pfam" id="PF18154">
    <property type="entry name" value="pPIWI_RE_REase"/>
    <property type="match status" value="1"/>
</dbReference>
<evidence type="ECO:0000259" key="2">
    <source>
        <dbReference type="Pfam" id="PF18156"/>
    </source>
</evidence>
<dbReference type="InterPro" id="IPR040828">
    <property type="entry name" value="pPIWI_RE_REase"/>
</dbReference>
<reference evidence="3 4" key="1">
    <citation type="submission" date="2019-03" db="EMBL/GenBank/DDBJ databases">
        <title>Comparative genomic analyses of the sweetpotato soil rot pathogen, Streptomyces ipomoeae.</title>
        <authorList>
            <person name="Ruschel Soares N."/>
            <person name="Badger J.H."/>
            <person name="Huguet-Tapia J.C."/>
            <person name="Clark C.A."/>
            <person name="Pettis G.S."/>
        </authorList>
    </citation>
    <scope>NUCLEOTIDE SEQUENCE [LARGE SCALE GENOMIC DNA]</scope>
    <source>
        <strain evidence="3 4">88-35</strain>
    </source>
</reference>
<dbReference type="EMBL" id="SPAZ01000367">
    <property type="protein sequence ID" value="TQE15527.1"/>
    <property type="molecule type" value="Genomic_DNA"/>
</dbReference>
<dbReference type="RefSeq" id="WP_141586469.1">
    <property type="nucleotide sequence ID" value="NZ_SPAZ01000367.1"/>
</dbReference>
<dbReference type="InterPro" id="IPR041191">
    <property type="entry name" value="pPIWI_RE_Y"/>
</dbReference>
<sequence>MTLKLLAAGLARMQLNQQNSLWSAPSPLTVSAGLPAAWNGGVTRLWWRALESGQRKLVSHMDIFDWCRIPLGEWPIKLRIRESDADLMLIERGRPSAFADQAARLAPAKDPEAELVENRCYELLILTAERNAAGEQEVQENYVTLRSFLIENPLASDLRLRDLIRRFGAKDRNGQPWVKEWFLHCYRPRPTSGVVHVAVCGDCGNPLAGNSVRCGTPGCDGLPTARMVEAMGEYYVQRQAVRRYFHDPGLGEQRILDALSPVLGDRLYPWWGMDAVDAAIDFGGTGRMGEGEWWAADVKDHASAALLGQSFRWDARANAQRRFLVLVQHRFERPEYVSDLTREMEGRTQGVRVVSEEAFIELACARARECG</sequence>
<evidence type="ECO:0000313" key="4">
    <source>
        <dbReference type="Proteomes" id="UP000318720"/>
    </source>
</evidence>
<proteinExistence type="predicted"/>
<comment type="caution">
    <text evidence="3">The sequence shown here is derived from an EMBL/GenBank/DDBJ whole genome shotgun (WGS) entry which is preliminary data.</text>
</comment>
<name>A0AAE8VT07_9ACTN</name>
<protein>
    <recommendedName>
        <fullName evidence="5">REase associating with pPIWI RE domain-containing protein</fullName>
    </recommendedName>
</protein>
<evidence type="ECO:0000259" key="1">
    <source>
        <dbReference type="Pfam" id="PF18154"/>
    </source>
</evidence>
<dbReference type="Proteomes" id="UP000318720">
    <property type="component" value="Unassembled WGS sequence"/>
</dbReference>
<dbReference type="AlphaFoldDB" id="A0AAE8VT07"/>
<evidence type="ECO:0008006" key="5">
    <source>
        <dbReference type="Google" id="ProtNLM"/>
    </source>
</evidence>
<feature type="domain" description="pPIWI-RE three-gene island" evidence="2">
    <location>
        <begin position="35"/>
        <end position="154"/>
    </location>
</feature>
<dbReference type="Pfam" id="PF18156">
    <property type="entry name" value="pPIWI_RE_Y"/>
    <property type="match status" value="1"/>
</dbReference>
<evidence type="ECO:0000313" key="3">
    <source>
        <dbReference type="EMBL" id="TQE15527.1"/>
    </source>
</evidence>
<gene>
    <name evidence="3" type="ORF">Sipo8835_45235</name>
</gene>